<evidence type="ECO:0008006" key="5">
    <source>
        <dbReference type="Google" id="ProtNLM"/>
    </source>
</evidence>
<proteinExistence type="predicted"/>
<protein>
    <recommendedName>
        <fullName evidence="5">Pentatricopeptide repeat-containing protein</fullName>
    </recommendedName>
</protein>
<dbReference type="Proteomes" id="UP000036987">
    <property type="component" value="Unassembled WGS sequence"/>
</dbReference>
<dbReference type="PANTHER" id="PTHR47942">
    <property type="entry name" value="TETRATRICOPEPTIDE REPEAT (TPR)-LIKE SUPERFAMILY PROTEIN-RELATED"/>
    <property type="match status" value="1"/>
</dbReference>
<dbReference type="Pfam" id="PF12854">
    <property type="entry name" value="PPR_1"/>
    <property type="match status" value="1"/>
</dbReference>
<dbReference type="EMBL" id="LFYR01001452">
    <property type="protein sequence ID" value="KMZ61628.1"/>
    <property type="molecule type" value="Genomic_DNA"/>
</dbReference>
<evidence type="ECO:0000313" key="4">
    <source>
        <dbReference type="Proteomes" id="UP000036987"/>
    </source>
</evidence>
<name>A0A0K9NY78_ZOSMR</name>
<dbReference type="AlphaFoldDB" id="A0A0K9NY78"/>
<dbReference type="InterPro" id="IPR051222">
    <property type="entry name" value="PPR/CCM1_RNA-binding"/>
</dbReference>
<organism evidence="3 4">
    <name type="scientific">Zostera marina</name>
    <name type="common">Eelgrass</name>
    <dbReference type="NCBI Taxonomy" id="29655"/>
    <lineage>
        <taxon>Eukaryota</taxon>
        <taxon>Viridiplantae</taxon>
        <taxon>Streptophyta</taxon>
        <taxon>Embryophyta</taxon>
        <taxon>Tracheophyta</taxon>
        <taxon>Spermatophyta</taxon>
        <taxon>Magnoliopsida</taxon>
        <taxon>Liliopsida</taxon>
        <taxon>Zosteraceae</taxon>
        <taxon>Zostera</taxon>
    </lineage>
</organism>
<keyword evidence="4" id="KW-1185">Reference proteome</keyword>
<evidence type="ECO:0000313" key="3">
    <source>
        <dbReference type="EMBL" id="KMZ61628.1"/>
    </source>
</evidence>
<feature type="repeat" description="PPR" evidence="2">
    <location>
        <begin position="459"/>
        <end position="489"/>
    </location>
</feature>
<dbReference type="Pfam" id="PF13041">
    <property type="entry name" value="PPR_2"/>
    <property type="match status" value="2"/>
</dbReference>
<dbReference type="NCBIfam" id="TIGR00756">
    <property type="entry name" value="PPR"/>
    <property type="match status" value="5"/>
</dbReference>
<evidence type="ECO:0000256" key="1">
    <source>
        <dbReference type="ARBA" id="ARBA00022737"/>
    </source>
</evidence>
<feature type="repeat" description="PPR" evidence="2">
    <location>
        <begin position="424"/>
        <end position="458"/>
    </location>
</feature>
<dbReference type="InterPro" id="IPR011990">
    <property type="entry name" value="TPR-like_helical_dom_sf"/>
</dbReference>
<feature type="repeat" description="PPR" evidence="2">
    <location>
        <begin position="528"/>
        <end position="562"/>
    </location>
</feature>
<dbReference type="OrthoDB" id="185373at2759"/>
<dbReference type="Pfam" id="PF01535">
    <property type="entry name" value="PPR"/>
    <property type="match status" value="1"/>
</dbReference>
<gene>
    <name evidence="3" type="ORF">ZOSMA_50G00480</name>
</gene>
<dbReference type="PANTHER" id="PTHR47942:SF16">
    <property type="entry name" value="PENTATRICOPEPTIDE REPEAT DOMAIN CONTAINING PROTEIN-RELATED"/>
    <property type="match status" value="1"/>
</dbReference>
<sequence>MISPARFLPKRLSLHSLYFFFSTTATYQNSSPERSTITNLQNLFKRGLNPTIKSINFFLLFLLKSHKPQLVLRVSSQFSGSFNTRTNYIVAHALLRSHKFEDVQLFMNHHERSELLAKKSLWEGLIRGICIVERNPDKSLAILKDCLRNRGLVVSARAFRTLVLGFCNLGDVKGVVKVVELMEDDKEDGRWLLHSRDCKVVIGAGIDGLCRYGSVDKAIGYLGEILGKGLVVANSGTYTKIILRGLQNLKVDEEEDKEEGVLKLIHLTEEFEPECKGECSMIYNECVIFLSKSGCVDAGLHILSLMKQKRLDVGSKSYYITLKKLIQTPMKKDDEDCMKLVLNLFIKDHGMFEEQRVVDVVSLYLCKLNMEGSYRRFLPYVGAKKKISIDATTAIVGSLKQSERSQEAHKLVVETEEDQRFEMDVVAYSIVVDGLCKEGHLDKALEVCEVMKKRGSHPNMITYNSILNGLCLQGCLVEAFRLFNSLDQQLTPTVVTYGTLIDALSREGFLEDAHQLFEKLVDNNLAPNTHIYNSLIYGHCSFGMITEGLRYLHDLELKCLQPDAFTISSLLAGFYIKGDMEGGLGFYDEYKKKEVAPDFLGFTCLIKGLCVKGRMEEARGILRDMLQCQPVLSIINRAAGDGIHVGSLARTLADLCEKGSIEDAMNLLREISYFSFPSAARFRRVVMETQNLT</sequence>
<dbReference type="Gene3D" id="1.25.40.10">
    <property type="entry name" value="Tetratricopeptide repeat domain"/>
    <property type="match status" value="3"/>
</dbReference>
<dbReference type="PROSITE" id="PS51375">
    <property type="entry name" value="PPR"/>
    <property type="match status" value="5"/>
</dbReference>
<comment type="caution">
    <text evidence="3">The sequence shown here is derived from an EMBL/GenBank/DDBJ whole genome shotgun (WGS) entry which is preliminary data.</text>
</comment>
<accession>A0A0K9NY78</accession>
<keyword evidence="1" id="KW-0677">Repeat</keyword>
<dbReference type="GO" id="GO:0003729">
    <property type="term" value="F:mRNA binding"/>
    <property type="evidence" value="ECO:0000318"/>
    <property type="project" value="GO_Central"/>
</dbReference>
<reference evidence="4" key="1">
    <citation type="journal article" date="2016" name="Nature">
        <title>The genome of the seagrass Zostera marina reveals angiosperm adaptation to the sea.</title>
        <authorList>
            <person name="Olsen J.L."/>
            <person name="Rouze P."/>
            <person name="Verhelst B."/>
            <person name="Lin Y.-C."/>
            <person name="Bayer T."/>
            <person name="Collen J."/>
            <person name="Dattolo E."/>
            <person name="De Paoli E."/>
            <person name="Dittami S."/>
            <person name="Maumus F."/>
            <person name="Michel G."/>
            <person name="Kersting A."/>
            <person name="Lauritano C."/>
            <person name="Lohaus R."/>
            <person name="Toepel M."/>
            <person name="Tonon T."/>
            <person name="Vanneste K."/>
            <person name="Amirebrahimi M."/>
            <person name="Brakel J."/>
            <person name="Bostroem C."/>
            <person name="Chovatia M."/>
            <person name="Grimwood J."/>
            <person name="Jenkins J.W."/>
            <person name="Jueterbock A."/>
            <person name="Mraz A."/>
            <person name="Stam W.T."/>
            <person name="Tice H."/>
            <person name="Bornberg-Bauer E."/>
            <person name="Green P.J."/>
            <person name="Pearson G.A."/>
            <person name="Procaccini G."/>
            <person name="Duarte C.M."/>
            <person name="Schmutz J."/>
            <person name="Reusch T.B.H."/>
            <person name="Van de Peer Y."/>
        </authorList>
    </citation>
    <scope>NUCLEOTIDE SEQUENCE [LARGE SCALE GENOMIC DNA]</scope>
    <source>
        <strain evidence="4">cv. Finnish</strain>
    </source>
</reference>
<feature type="repeat" description="PPR" evidence="2">
    <location>
        <begin position="493"/>
        <end position="527"/>
    </location>
</feature>
<evidence type="ECO:0000256" key="2">
    <source>
        <dbReference type="PROSITE-ProRule" id="PRU00708"/>
    </source>
</evidence>
<feature type="repeat" description="PPR" evidence="2">
    <location>
        <begin position="598"/>
        <end position="632"/>
    </location>
</feature>
<dbReference type="InterPro" id="IPR002885">
    <property type="entry name" value="PPR_rpt"/>
</dbReference>
<dbReference type="OMA" id="GICIVER"/>